<evidence type="ECO:0000313" key="8">
    <source>
        <dbReference type="Proteomes" id="UP001596108"/>
    </source>
</evidence>
<evidence type="ECO:0000256" key="5">
    <source>
        <dbReference type="ARBA" id="ARBA00023288"/>
    </source>
</evidence>
<feature type="chain" id="PRO_5047029050" evidence="6">
    <location>
        <begin position="29"/>
        <end position="446"/>
    </location>
</feature>
<dbReference type="RefSeq" id="WP_378111253.1">
    <property type="nucleotide sequence ID" value="NZ_JBHSNC010000024.1"/>
</dbReference>
<dbReference type="Proteomes" id="UP001596108">
    <property type="component" value="Unassembled WGS sequence"/>
</dbReference>
<accession>A0ABW0QX52</accession>
<evidence type="ECO:0000256" key="2">
    <source>
        <dbReference type="ARBA" id="ARBA00022729"/>
    </source>
</evidence>
<feature type="signal peptide" evidence="6">
    <location>
        <begin position="1"/>
        <end position="28"/>
    </location>
</feature>
<comment type="caution">
    <text evidence="7">The sequence shown here is derived from an EMBL/GenBank/DDBJ whole genome shotgun (WGS) entry which is preliminary data.</text>
</comment>
<keyword evidence="5" id="KW-0449">Lipoprotein</keyword>
<proteinExistence type="predicted"/>
<dbReference type="Pfam" id="PF01547">
    <property type="entry name" value="SBP_bac_1"/>
    <property type="match status" value="1"/>
</dbReference>
<dbReference type="PROSITE" id="PS51257">
    <property type="entry name" value="PROKAR_LIPOPROTEIN"/>
    <property type="match status" value="1"/>
</dbReference>
<evidence type="ECO:0000313" key="7">
    <source>
        <dbReference type="EMBL" id="MFC5529380.1"/>
    </source>
</evidence>
<evidence type="ECO:0000256" key="3">
    <source>
        <dbReference type="ARBA" id="ARBA00023136"/>
    </source>
</evidence>
<dbReference type="EMBL" id="JBHSNC010000024">
    <property type="protein sequence ID" value="MFC5529380.1"/>
    <property type="molecule type" value="Genomic_DNA"/>
</dbReference>
<sequence>MMRANPAKGKLRRAFVSAALFAALTVLIGCDAGIGDTAQAPNGITAVRPVTLTLMANQEWTGKPILTKAISLYEQQTSNRIELQELPIDTADTLISKRVAIGEITDIVMHFGGAALSDLRPERNFVDLSGEAWVSDLIEAVKPRLMKDGKLYGLPLWEAATSGMIYNKRIFERLGLRVPTNQSEFFDVCRKLKEAGIVPVYLASKDVWPLMPQFGIDYAVAKTPGLVEALNTNKANMSDVPAILDVVEWYRKMYASGFFGDDSASNNWDGLPAALHGGDYAMVMAWDTYLYSDLEAKYPGSAQDFGMMPLFVGGADAKLFEGPNAAMLMVNKNGKHVDEAVDFIRFLANPEVLNEVYRDIKSGTYFRSVTTNRPTPQYVENQAIIDALTFPSATPFMIGYSQYEMGKWVQQAMTGAITARDALSGMDAYREQIALDRGIPEFKHPR</sequence>
<evidence type="ECO:0000256" key="1">
    <source>
        <dbReference type="ARBA" id="ARBA00022475"/>
    </source>
</evidence>
<dbReference type="SUPFAM" id="SSF53850">
    <property type="entry name" value="Periplasmic binding protein-like II"/>
    <property type="match status" value="1"/>
</dbReference>
<keyword evidence="4" id="KW-0564">Palmitate</keyword>
<gene>
    <name evidence="7" type="ORF">ACFPQ4_07945</name>
</gene>
<dbReference type="Gene3D" id="3.40.190.10">
    <property type="entry name" value="Periplasmic binding protein-like II"/>
    <property type="match status" value="2"/>
</dbReference>
<keyword evidence="8" id="KW-1185">Reference proteome</keyword>
<organism evidence="7 8">
    <name type="scientific">Cohnella yongneupensis</name>
    <dbReference type="NCBI Taxonomy" id="425006"/>
    <lineage>
        <taxon>Bacteria</taxon>
        <taxon>Bacillati</taxon>
        <taxon>Bacillota</taxon>
        <taxon>Bacilli</taxon>
        <taxon>Bacillales</taxon>
        <taxon>Paenibacillaceae</taxon>
        <taxon>Cohnella</taxon>
    </lineage>
</organism>
<dbReference type="InterPro" id="IPR050490">
    <property type="entry name" value="Bact_solute-bd_prot1"/>
</dbReference>
<name>A0ABW0QX52_9BACL</name>
<keyword evidence="3" id="KW-0472">Membrane</keyword>
<evidence type="ECO:0000256" key="6">
    <source>
        <dbReference type="SAM" id="SignalP"/>
    </source>
</evidence>
<keyword evidence="1" id="KW-1003">Cell membrane</keyword>
<dbReference type="PANTHER" id="PTHR43649">
    <property type="entry name" value="ARABINOSE-BINDING PROTEIN-RELATED"/>
    <property type="match status" value="1"/>
</dbReference>
<evidence type="ECO:0000256" key="4">
    <source>
        <dbReference type="ARBA" id="ARBA00023139"/>
    </source>
</evidence>
<dbReference type="PANTHER" id="PTHR43649:SF33">
    <property type="entry name" value="POLYGALACTURONAN_RHAMNOGALACTURONAN-BINDING PROTEIN YTCQ"/>
    <property type="match status" value="1"/>
</dbReference>
<keyword evidence="2 6" id="KW-0732">Signal</keyword>
<reference evidence="8" key="1">
    <citation type="journal article" date="2019" name="Int. J. Syst. Evol. Microbiol.">
        <title>The Global Catalogue of Microorganisms (GCM) 10K type strain sequencing project: providing services to taxonomists for standard genome sequencing and annotation.</title>
        <authorList>
            <consortium name="The Broad Institute Genomics Platform"/>
            <consortium name="The Broad Institute Genome Sequencing Center for Infectious Disease"/>
            <person name="Wu L."/>
            <person name="Ma J."/>
        </authorList>
    </citation>
    <scope>NUCLEOTIDE SEQUENCE [LARGE SCALE GENOMIC DNA]</scope>
    <source>
        <strain evidence="8">CGMCC 1.18578</strain>
    </source>
</reference>
<protein>
    <submittedName>
        <fullName evidence="7">ABC transporter substrate-binding protein</fullName>
    </submittedName>
</protein>
<dbReference type="InterPro" id="IPR006059">
    <property type="entry name" value="SBP"/>
</dbReference>